<dbReference type="CDD" id="cd00657">
    <property type="entry name" value="Ferritin_like"/>
    <property type="match status" value="1"/>
</dbReference>
<accession>A0A512LBH1</accession>
<evidence type="ECO:0000313" key="1">
    <source>
        <dbReference type="EMBL" id="GEP31828.1"/>
    </source>
</evidence>
<gene>
    <name evidence="1" type="ORF">TPL01_29660</name>
</gene>
<keyword evidence="2" id="KW-1185">Reference proteome</keyword>
<dbReference type="InterPro" id="IPR009078">
    <property type="entry name" value="Ferritin-like_SF"/>
</dbReference>
<proteinExistence type="predicted"/>
<name>A0A512LBH1_9PROT</name>
<dbReference type="Proteomes" id="UP000321337">
    <property type="component" value="Unassembled WGS sequence"/>
</dbReference>
<dbReference type="InterPro" id="IPR012348">
    <property type="entry name" value="RNR-like"/>
</dbReference>
<dbReference type="RefSeq" id="WP_147074782.1">
    <property type="nucleotide sequence ID" value="NZ_AP021884.1"/>
</dbReference>
<sequence>MPDPDTHLPIVAPHPWLIDQIAFDCIAHERIVSEDTWFYVLAAASFVESLSDLYTHNLLGHMEDDPEASQWLRERWEPEELQHGRALRRYVETVWPAFDWQTAFDGFCADYRPYCKPELLEPTRALEMVARCVVETGTSGLYGLLQQISPEPVLTTLVGHIRSDEVGHYKYFYHFFLRYREIERPSRWQVAHVLRQRLGVIGQEDAYLAVKNAFEVRNPGRKFSPEDFQRFQHTAGHWARTDYPYEMTVKMLLRPLRLPGFINRMALPLLMRQARRVVAP</sequence>
<dbReference type="SUPFAM" id="SSF47240">
    <property type="entry name" value="Ferritin-like"/>
    <property type="match status" value="1"/>
</dbReference>
<comment type="caution">
    <text evidence="1">The sequence shown here is derived from an EMBL/GenBank/DDBJ whole genome shotgun (WGS) entry which is preliminary data.</text>
</comment>
<dbReference type="GO" id="GO:0016491">
    <property type="term" value="F:oxidoreductase activity"/>
    <property type="evidence" value="ECO:0007669"/>
    <property type="project" value="InterPro"/>
</dbReference>
<dbReference type="EMBL" id="BKAD01000037">
    <property type="protein sequence ID" value="GEP31828.1"/>
    <property type="molecule type" value="Genomic_DNA"/>
</dbReference>
<dbReference type="OrthoDB" id="581372at2"/>
<evidence type="ECO:0000313" key="2">
    <source>
        <dbReference type="Proteomes" id="UP000321337"/>
    </source>
</evidence>
<dbReference type="Gene3D" id="1.10.620.20">
    <property type="entry name" value="Ribonucleotide Reductase, subunit A"/>
    <property type="match status" value="1"/>
</dbReference>
<protein>
    <recommendedName>
        <fullName evidence="3">Ferritin</fullName>
    </recommendedName>
</protein>
<organism evidence="1 2">
    <name type="scientific">Sulfuriferula plumbiphila</name>
    <dbReference type="NCBI Taxonomy" id="171865"/>
    <lineage>
        <taxon>Bacteria</taxon>
        <taxon>Pseudomonadati</taxon>
        <taxon>Pseudomonadota</taxon>
        <taxon>Betaproteobacteria</taxon>
        <taxon>Nitrosomonadales</taxon>
        <taxon>Sulfuricellaceae</taxon>
        <taxon>Sulfuriferula</taxon>
    </lineage>
</organism>
<dbReference type="AlphaFoldDB" id="A0A512LBH1"/>
<evidence type="ECO:0008006" key="3">
    <source>
        <dbReference type="Google" id="ProtNLM"/>
    </source>
</evidence>
<reference evidence="1 2" key="1">
    <citation type="submission" date="2019-07" db="EMBL/GenBank/DDBJ databases">
        <title>Whole genome shotgun sequence of Thiobacillus plumbophilus NBRC 107929.</title>
        <authorList>
            <person name="Hosoyama A."/>
            <person name="Uohara A."/>
            <person name="Ohji S."/>
            <person name="Ichikawa N."/>
        </authorList>
    </citation>
    <scope>NUCLEOTIDE SEQUENCE [LARGE SCALE GENOMIC DNA]</scope>
    <source>
        <strain evidence="1 2">NBRC 107929</strain>
    </source>
</reference>